<organism evidence="11 12">
    <name type="scientific">candidate division KSB3 bacterium</name>
    <dbReference type="NCBI Taxonomy" id="2044937"/>
    <lineage>
        <taxon>Bacteria</taxon>
        <taxon>candidate division KSB3</taxon>
    </lineage>
</organism>
<dbReference type="AlphaFoldDB" id="A0A9D5JZD1"/>
<dbReference type="InterPro" id="IPR013035">
    <property type="entry name" value="PEP_carboxykinase_C"/>
</dbReference>
<reference evidence="11" key="1">
    <citation type="submission" date="2019-11" db="EMBL/GenBank/DDBJ databases">
        <title>Microbial mats filling the niche in hypersaline microbial mats.</title>
        <authorList>
            <person name="Wong H.L."/>
            <person name="Macleod F.I."/>
            <person name="White R.A. III"/>
            <person name="Burns B.P."/>
        </authorList>
    </citation>
    <scope>NUCLEOTIDE SEQUENCE</scope>
    <source>
        <strain evidence="11">Rbin_158</strain>
    </source>
</reference>
<keyword evidence="4 8" id="KW-0210">Decarboxylase</keyword>
<keyword evidence="2 8" id="KW-0479">Metal-binding</keyword>
<dbReference type="Gene3D" id="2.170.8.10">
    <property type="entry name" value="Phosphoenolpyruvate Carboxykinase, domain 2"/>
    <property type="match status" value="1"/>
</dbReference>
<dbReference type="GO" id="GO:0019543">
    <property type="term" value="P:propionate catabolic process"/>
    <property type="evidence" value="ECO:0007669"/>
    <property type="project" value="TreeGrafter"/>
</dbReference>
<dbReference type="EC" id="4.1.1.32" evidence="8"/>
<feature type="binding site" evidence="8">
    <location>
        <begin position="238"/>
        <end position="240"/>
    </location>
    <ligand>
        <name>substrate</name>
    </ligand>
</feature>
<feature type="active site" evidence="8">
    <location>
        <position position="292"/>
    </location>
</feature>
<dbReference type="GO" id="GO:0006107">
    <property type="term" value="P:oxaloacetate metabolic process"/>
    <property type="evidence" value="ECO:0007669"/>
    <property type="project" value="TreeGrafter"/>
</dbReference>
<dbReference type="GO" id="GO:0033993">
    <property type="term" value="P:response to lipid"/>
    <property type="evidence" value="ECO:0007669"/>
    <property type="project" value="TreeGrafter"/>
</dbReference>
<dbReference type="PANTHER" id="PTHR11561">
    <property type="entry name" value="PHOSPHOENOLPYRUVATE CARBOXYKINASE"/>
    <property type="match status" value="1"/>
</dbReference>
<dbReference type="GO" id="GO:0042594">
    <property type="term" value="P:response to starvation"/>
    <property type="evidence" value="ECO:0007669"/>
    <property type="project" value="TreeGrafter"/>
</dbReference>
<dbReference type="Proteomes" id="UP000649604">
    <property type="component" value="Unassembled WGS sequence"/>
</dbReference>
<evidence type="ECO:0000256" key="5">
    <source>
        <dbReference type="ARBA" id="ARBA00023134"/>
    </source>
</evidence>
<dbReference type="HAMAP" id="MF_00452">
    <property type="entry name" value="PEPCK_GTP"/>
    <property type="match status" value="1"/>
</dbReference>
<comment type="function">
    <text evidence="8">Catalyzes the conversion of oxaloacetate (OAA) to phosphoenolpyruvate (PEP), the rate-limiting step in the metabolic pathway that produces glucose from lactate and other precursors derived from the citric acid cycle.</text>
</comment>
<feature type="domain" description="Phosphoenolpyruvate carboxykinase C-terminal P-loop" evidence="9">
    <location>
        <begin position="266"/>
        <end position="629"/>
    </location>
</feature>
<dbReference type="Gene3D" id="3.40.449.10">
    <property type="entry name" value="Phosphoenolpyruvate Carboxykinase, domain 1"/>
    <property type="match status" value="1"/>
</dbReference>
<keyword evidence="7 8" id="KW-0456">Lyase</keyword>
<comment type="subunit">
    <text evidence="8">Monomer.</text>
</comment>
<dbReference type="SUPFAM" id="SSF68923">
    <property type="entry name" value="PEP carboxykinase N-terminal domain"/>
    <property type="match status" value="1"/>
</dbReference>
<dbReference type="NCBIfam" id="NF003253">
    <property type="entry name" value="PRK04210.1"/>
    <property type="match status" value="1"/>
</dbReference>
<keyword evidence="3 8" id="KW-0547">Nucleotide-binding</keyword>
<comment type="caution">
    <text evidence="8">Lacks conserved residue(s) required for the propagation of feature annotation.</text>
</comment>
<keyword evidence="5 8" id="KW-0342">GTP-binding</keyword>
<protein>
    <recommendedName>
        <fullName evidence="8">Phosphoenolpyruvate carboxykinase [GTP]</fullName>
        <shortName evidence="8">PEP carboxykinase</shortName>
        <shortName evidence="8">PEPCK</shortName>
        <ecNumber evidence="8">4.1.1.32</ecNumber>
    </recommendedName>
    <alternativeName>
        <fullName evidence="8">GTP-dependent phosphoenolpyruvate carboxykinase</fullName>
        <shortName evidence="8">GTP-PEPCK</shortName>
    </alternativeName>
</protein>
<gene>
    <name evidence="8" type="primary">pckG</name>
    <name evidence="11" type="ORF">GF339_19730</name>
</gene>
<feature type="binding site" evidence="8">
    <location>
        <position position="247"/>
    </location>
    <ligand>
        <name>Mn(2+)</name>
        <dbReference type="ChEBI" id="CHEBI:29035"/>
    </ligand>
</feature>
<evidence type="ECO:0000313" key="12">
    <source>
        <dbReference type="Proteomes" id="UP000649604"/>
    </source>
</evidence>
<dbReference type="GO" id="GO:0006094">
    <property type="term" value="P:gluconeogenesis"/>
    <property type="evidence" value="ECO:0007669"/>
    <property type="project" value="UniProtKB-UniRule"/>
</dbReference>
<comment type="caution">
    <text evidence="11">The sequence shown here is derived from an EMBL/GenBank/DDBJ whole genome shotgun (WGS) entry which is preliminary data.</text>
</comment>
<feature type="binding site" evidence="8">
    <location>
        <position position="269"/>
    </location>
    <ligand>
        <name>Mn(2+)</name>
        <dbReference type="ChEBI" id="CHEBI:29035"/>
    </ligand>
</feature>
<dbReference type="GO" id="GO:0005525">
    <property type="term" value="F:GTP binding"/>
    <property type="evidence" value="ECO:0007669"/>
    <property type="project" value="UniProtKB-UniRule"/>
</dbReference>
<dbReference type="SUPFAM" id="SSF53795">
    <property type="entry name" value="PEP carboxykinase-like"/>
    <property type="match status" value="1"/>
</dbReference>
<dbReference type="InterPro" id="IPR035078">
    <property type="entry name" value="PEP_carboxykinase_GTP_N"/>
</dbReference>
<evidence type="ECO:0000313" key="11">
    <source>
        <dbReference type="EMBL" id="MBD3326825.1"/>
    </source>
</evidence>
<dbReference type="InterPro" id="IPR008209">
    <property type="entry name" value="PEP_carboxykinase_GTP"/>
</dbReference>
<feature type="binding site" evidence="8">
    <location>
        <position position="408"/>
    </location>
    <ligand>
        <name>GTP</name>
        <dbReference type="ChEBI" id="CHEBI:37565"/>
    </ligand>
</feature>
<accession>A0A9D5JZD1</accession>
<evidence type="ECO:0000256" key="4">
    <source>
        <dbReference type="ARBA" id="ARBA00022793"/>
    </source>
</evidence>
<evidence type="ECO:0000259" key="9">
    <source>
        <dbReference type="Pfam" id="PF00821"/>
    </source>
</evidence>
<comment type="catalytic activity">
    <reaction evidence="8">
        <text>oxaloacetate + GTP = phosphoenolpyruvate + GDP + CO2</text>
        <dbReference type="Rhea" id="RHEA:10388"/>
        <dbReference type="ChEBI" id="CHEBI:16452"/>
        <dbReference type="ChEBI" id="CHEBI:16526"/>
        <dbReference type="ChEBI" id="CHEBI:37565"/>
        <dbReference type="ChEBI" id="CHEBI:58189"/>
        <dbReference type="ChEBI" id="CHEBI:58702"/>
        <dbReference type="EC" id="4.1.1.32"/>
    </reaction>
</comment>
<dbReference type="Pfam" id="PF00821">
    <property type="entry name" value="PEPCK_GTP"/>
    <property type="match status" value="1"/>
</dbReference>
<dbReference type="InterPro" id="IPR008210">
    <property type="entry name" value="PEP_carboxykinase_N"/>
</dbReference>
<dbReference type="PANTHER" id="PTHR11561:SF0">
    <property type="entry name" value="PHOSPHOENOLPYRUVATE CARBOXYKINASE [GTP]-RELATED"/>
    <property type="match status" value="1"/>
</dbReference>
<comment type="subcellular location">
    <subcellularLocation>
        <location evidence="8">Cytoplasm</location>
    </subcellularLocation>
</comment>
<feature type="binding site" evidence="8">
    <location>
        <position position="440"/>
    </location>
    <ligand>
        <name>GTP</name>
        <dbReference type="ChEBI" id="CHEBI:37565"/>
    </ligand>
</feature>
<evidence type="ECO:0000256" key="8">
    <source>
        <dbReference type="HAMAP-Rule" id="MF_00452"/>
    </source>
</evidence>
<feature type="binding site" evidence="8">
    <location>
        <position position="308"/>
    </location>
    <ligand>
        <name>Mn(2+)</name>
        <dbReference type="ChEBI" id="CHEBI:29035"/>
    </ligand>
</feature>
<evidence type="ECO:0000256" key="6">
    <source>
        <dbReference type="ARBA" id="ARBA00023211"/>
    </source>
</evidence>
<dbReference type="GO" id="GO:0030145">
    <property type="term" value="F:manganese ion binding"/>
    <property type="evidence" value="ECO:0007669"/>
    <property type="project" value="UniProtKB-UniRule"/>
</dbReference>
<feature type="binding site" evidence="8">
    <location>
        <position position="106"/>
    </location>
    <ligand>
        <name>substrate</name>
    </ligand>
</feature>
<keyword evidence="6 8" id="KW-0464">Manganese</keyword>
<comment type="similarity">
    <text evidence="1 8">Belongs to the phosphoenolpyruvate carboxykinase [GTP] family.</text>
</comment>
<name>A0A9D5JZD1_9BACT</name>
<evidence type="ECO:0000259" key="10">
    <source>
        <dbReference type="Pfam" id="PF17297"/>
    </source>
</evidence>
<keyword evidence="8" id="KW-0312">Gluconeogenesis</keyword>
<feature type="domain" description="Phosphoenolpyruvate carboxykinase GTP-utilising N-terminal" evidence="10">
    <location>
        <begin position="51"/>
        <end position="257"/>
    </location>
</feature>
<dbReference type="Gene3D" id="3.90.228.20">
    <property type="match status" value="1"/>
</dbReference>
<dbReference type="GO" id="GO:0004613">
    <property type="term" value="F:phosphoenolpyruvate carboxykinase (GTP) activity"/>
    <property type="evidence" value="ECO:0007669"/>
    <property type="project" value="UniProtKB-UniRule"/>
</dbReference>
<dbReference type="Pfam" id="PF17297">
    <property type="entry name" value="PEPCK_N"/>
    <property type="match status" value="1"/>
</dbReference>
<feature type="binding site" evidence="8">
    <location>
        <begin position="406"/>
        <end position="408"/>
    </location>
    <ligand>
        <name>substrate</name>
    </ligand>
</feature>
<dbReference type="InterPro" id="IPR035077">
    <property type="entry name" value="PEP_carboxykinase_GTP_C"/>
</dbReference>
<sequence length="653" mass="72208">MLELKQGVDILSAIGGVKTLDQAQAVFEKKCDQENLAKLQKITNEEARLNIANAIAMMDPDTVFVNTGSAEDVQKVRELSLEKGEERPLAMKDHTIHFDLPQEQARIVDRTFYIVNEDEDVSVLAKKILRADAFEYVNTHMPGIAKGKRLFVGFFSRGPVGAEAALPALEITTSTYVMHSGNILYRNVYDRFDEEVARVGHVITNVHSEGPNRPEDLPNARVFMDRSWLTTFSMFCTYAGNTLLLKKGNHRFAVDLATYYKKERELSEHMFVTGLKGPDGTTYFAGAAPSGCGKTTTAMVGTDFIGDDLAQLWIAEDGTLRAINPEKGIFGIVQDVNREGDPHLMKALREEGAEVIWSNVLIDENGVPHWVGHGEEMPKKGTNFQGEWWEGKTDANGKPIPPSHPNSRCTLANRDIANYNEQDAENPAGVHVKVITYSGRDSDTMPPVVVAKSPDHGVVIGASVLSAATATEVGVSGVRRQPWANEPFIPGPLADYMDAQFAFFNSDTLTQKPIMASLNYFLTEGARGGEGTKLLGEKRDVKAWLGWLERCANGRVEAIETPIGFIPKYDDLQALFTAIDKEYPKALYDKQFALYIDNIIARIDLQEAAYKKEPNIPATLFDVYEEQRKGLEALKAKYGAVVTVEQLIEAAGK</sequence>
<comment type="pathway">
    <text evidence="8">Carbohydrate biosynthesis; gluconeogenesis.</text>
</comment>
<evidence type="ECO:0000256" key="3">
    <source>
        <dbReference type="ARBA" id="ARBA00022741"/>
    </source>
</evidence>
<dbReference type="GO" id="GO:0046327">
    <property type="term" value="P:glycerol biosynthetic process from pyruvate"/>
    <property type="evidence" value="ECO:0007669"/>
    <property type="project" value="TreeGrafter"/>
</dbReference>
<dbReference type="GO" id="GO:0071333">
    <property type="term" value="P:cellular response to glucose stimulus"/>
    <property type="evidence" value="ECO:0007669"/>
    <property type="project" value="TreeGrafter"/>
</dbReference>
<evidence type="ECO:0000256" key="7">
    <source>
        <dbReference type="ARBA" id="ARBA00023239"/>
    </source>
</evidence>
<dbReference type="GO" id="GO:0005829">
    <property type="term" value="C:cytosol"/>
    <property type="evidence" value="ECO:0007669"/>
    <property type="project" value="TreeGrafter"/>
</dbReference>
<dbReference type="PIRSF" id="PIRSF001348">
    <property type="entry name" value="PEP_carboxykinase_GTP"/>
    <property type="match status" value="1"/>
</dbReference>
<dbReference type="EMBL" id="WJJP01000642">
    <property type="protein sequence ID" value="MBD3326825.1"/>
    <property type="molecule type" value="Genomic_DNA"/>
</dbReference>
<proteinExistence type="inferred from homology"/>
<keyword evidence="8" id="KW-0963">Cytoplasm</keyword>
<evidence type="ECO:0000256" key="1">
    <source>
        <dbReference type="ARBA" id="ARBA00005796"/>
    </source>
</evidence>
<feature type="binding site" evidence="8">
    <location>
        <position position="290"/>
    </location>
    <ligand>
        <name>substrate</name>
    </ligand>
</feature>
<evidence type="ECO:0000256" key="2">
    <source>
        <dbReference type="ARBA" id="ARBA00022723"/>
    </source>
</evidence>
<comment type="cofactor">
    <cofactor evidence="8">
        <name>Mn(2+)</name>
        <dbReference type="ChEBI" id="CHEBI:29035"/>
    </cofactor>
    <text evidence="8">Binds 1 Mn(2+) ion per subunit.</text>
</comment>